<dbReference type="EMBL" id="CAJPWZ010001732">
    <property type="protein sequence ID" value="CAG2222208.1"/>
    <property type="molecule type" value="Genomic_DNA"/>
</dbReference>
<evidence type="ECO:0000256" key="6">
    <source>
        <dbReference type="ARBA" id="ARBA00023242"/>
    </source>
</evidence>
<keyword evidence="2" id="KW-0479">Metal-binding</keyword>
<accession>A0A8S3SKG4</accession>
<feature type="domain" description="C2H2-type" evidence="9">
    <location>
        <begin position="480"/>
        <end position="503"/>
    </location>
</feature>
<feature type="compositionally biased region" description="Basic and acidic residues" evidence="8">
    <location>
        <begin position="541"/>
        <end position="569"/>
    </location>
</feature>
<evidence type="ECO:0000313" key="10">
    <source>
        <dbReference type="EMBL" id="CAG2222208.1"/>
    </source>
</evidence>
<name>A0A8S3SKG4_MYTED</name>
<dbReference type="Pfam" id="PF00096">
    <property type="entry name" value="zf-C2H2"/>
    <property type="match status" value="1"/>
</dbReference>
<dbReference type="InterPro" id="IPR013087">
    <property type="entry name" value="Znf_C2H2_type"/>
</dbReference>
<feature type="compositionally biased region" description="Basic residues" evidence="8">
    <location>
        <begin position="514"/>
        <end position="529"/>
    </location>
</feature>
<dbReference type="Gene3D" id="3.30.160.60">
    <property type="entry name" value="Classic Zinc Finger"/>
    <property type="match status" value="3"/>
</dbReference>
<keyword evidence="11" id="KW-1185">Reference proteome</keyword>
<sequence>MDGMLMEWEKMLPDPNELDDLDMIDNDLPLFDRKNESPSILDSANMEDFNTTDNSIQSHKPRDVILQGKQVGEITQLSVVQDSAETLKLIDELNSTNMTKILEESLPDVSKSKKNEKEMVHDKTKTNDHTTTDQCHVNGEVKNGEPKVPPHTEIQGKPCNGSDYDKSLTSNFENCVDSPLQISDVRTGDIPPEKEFQSQVKKSKIDEIDENNLLAGEINKEHNNKDSSDIDLAISNDTGSVTSSNNEKEAKTDVSLDNKNDSSKNNNVLEKKTIHENVKQSSSEVSNDTDINSLEMNNKNKGEITPNEKNENHQEKKNDDYNDFVMLAIKEEPMEYDEYAKPQELMTNFYNDMDGLVNESGQGDGFGELDAFGTSCPVTDYTLTEMGMFQCVYCSVKLPSFEEFETHFNLRHSSMYKCKYCGAKFYRSQKLAIHCRISHSEEKANETMKSVYKNNKLTPNTVTKRKKAKVYRDEDGNQIYKCAYCSKQFRVQQAMASHVRNAHIYLTTQNKDAKIKKGKNSHGKLVKQKVRPETENSNPDKGNENVKDEEKEQNDADKETTRRQDDKKPVLPYRNMSFESDSSQIEESLANADCSLKRELKSNQIYHCSKCTKWFYREKQMENHEKNCTGIKQEPVFEEIEQKIKMDVDSQDTEQKHEKGRLENQTKINNVESKIRSEITKKLREKMLKKKSKGVTIISKSGNTRHVKACKERIKPCEDNFLPKYFCKYCPSSFEEGKVMNLHLLKHLGDVVRRTDHYKCKICKCLKRSTPMLLHLQKHTGYEVKQLYQLPAIPECSICGKPYLNGPRLKNHMLKHGNCNNNTNPLNLDAVIKAGLVSSSIASTYLNVKKNEKSSCLNSTETNSEHIFSDMVSSNGKIDESSFMSQRPVSLDDIPFQCGMCRARFPNSQYLLHHITLHMQGPYVFKIEVDKKDKNKKEKAERPKLTSGNIMVQRQSVTVPKATHKMETLKSIDISGTTSMTTPMAKPLPIIINMPDIKRYSNDTSGFQMTTGTNCNTVNSIAQDHMYTTSILPQSIVSTQTDNHDNQDNHDNHDNDHDSSETESCVSSNVESLPDYDTDECIQMEKQANKHKKVKTVKTVKRTSSICEGKNNVFVSTRVANFKKCFDIASGEWFECPYCLFLCQTSAELELHMQNHNEGKDLKSEPCPVCDRKFVSKWHLSRHLSSHKQNLYVCAFCDQSFATSILVMEHMAEVHQR</sequence>
<dbReference type="PROSITE" id="PS50157">
    <property type="entry name" value="ZINC_FINGER_C2H2_2"/>
    <property type="match status" value="6"/>
</dbReference>
<comment type="subcellular location">
    <subcellularLocation>
        <location evidence="1">Nucleus</location>
    </subcellularLocation>
</comment>
<dbReference type="Proteomes" id="UP000683360">
    <property type="component" value="Unassembled WGS sequence"/>
</dbReference>
<evidence type="ECO:0000256" key="1">
    <source>
        <dbReference type="ARBA" id="ARBA00004123"/>
    </source>
</evidence>
<evidence type="ECO:0000256" key="5">
    <source>
        <dbReference type="ARBA" id="ARBA00022833"/>
    </source>
</evidence>
<feature type="compositionally biased region" description="Polar residues" evidence="8">
    <location>
        <begin position="235"/>
        <end position="245"/>
    </location>
</feature>
<dbReference type="PANTHER" id="PTHR24394">
    <property type="entry name" value="ZINC FINGER PROTEIN"/>
    <property type="match status" value="1"/>
</dbReference>
<comment type="caution">
    <text evidence="10">The sequence shown here is derived from an EMBL/GenBank/DDBJ whole genome shotgun (WGS) entry which is preliminary data.</text>
</comment>
<proteinExistence type="predicted"/>
<feature type="compositionally biased region" description="Polar residues" evidence="8">
    <location>
        <begin position="279"/>
        <end position="297"/>
    </location>
</feature>
<protein>
    <submittedName>
        <fullName evidence="10">KRAB</fullName>
    </submittedName>
</protein>
<feature type="region of interest" description="Disordered" evidence="8">
    <location>
        <begin position="512"/>
        <end position="584"/>
    </location>
</feature>
<feature type="domain" description="C2H2-type" evidence="9">
    <location>
        <begin position="1165"/>
        <end position="1187"/>
    </location>
</feature>
<keyword evidence="5" id="KW-0862">Zinc</keyword>
<evidence type="ECO:0000313" key="11">
    <source>
        <dbReference type="Proteomes" id="UP000683360"/>
    </source>
</evidence>
<evidence type="ECO:0000256" key="2">
    <source>
        <dbReference type="ARBA" id="ARBA00022723"/>
    </source>
</evidence>
<keyword evidence="3" id="KW-0677">Repeat</keyword>
<dbReference type="PROSITE" id="PS00028">
    <property type="entry name" value="ZINC_FINGER_C2H2_1"/>
    <property type="match status" value="7"/>
</dbReference>
<dbReference type="SUPFAM" id="SSF57667">
    <property type="entry name" value="beta-beta-alpha zinc fingers"/>
    <property type="match status" value="3"/>
</dbReference>
<evidence type="ECO:0000259" key="9">
    <source>
        <dbReference type="PROSITE" id="PS50157"/>
    </source>
</evidence>
<feature type="compositionally biased region" description="Basic and acidic residues" evidence="8">
    <location>
        <begin position="219"/>
        <end position="228"/>
    </location>
</feature>
<evidence type="ECO:0000256" key="7">
    <source>
        <dbReference type="PROSITE-ProRule" id="PRU00042"/>
    </source>
</evidence>
<feature type="compositionally biased region" description="Basic and acidic residues" evidence="8">
    <location>
        <begin position="1042"/>
        <end position="1060"/>
    </location>
</feature>
<feature type="domain" description="C2H2-type" evidence="9">
    <location>
        <begin position="606"/>
        <end position="633"/>
    </location>
</feature>
<feature type="region of interest" description="Disordered" evidence="8">
    <location>
        <begin position="1039"/>
        <end position="1070"/>
    </location>
</feature>
<dbReference type="AlphaFoldDB" id="A0A8S3SKG4"/>
<dbReference type="PANTHER" id="PTHR24394:SF29">
    <property type="entry name" value="MYONEURIN"/>
    <property type="match status" value="1"/>
</dbReference>
<dbReference type="InterPro" id="IPR036236">
    <property type="entry name" value="Znf_C2H2_sf"/>
</dbReference>
<feature type="domain" description="C2H2-type" evidence="9">
    <location>
        <begin position="896"/>
        <end position="918"/>
    </location>
</feature>
<feature type="domain" description="C2H2-type" evidence="9">
    <location>
        <begin position="416"/>
        <end position="444"/>
    </location>
</feature>
<feature type="compositionally biased region" description="Basic and acidic residues" evidence="8">
    <location>
        <begin position="269"/>
        <end position="278"/>
    </location>
</feature>
<feature type="compositionally biased region" description="Basic and acidic residues" evidence="8">
    <location>
        <begin position="298"/>
        <end position="317"/>
    </location>
</feature>
<dbReference type="GO" id="GO:0005634">
    <property type="term" value="C:nucleus"/>
    <property type="evidence" value="ECO:0007669"/>
    <property type="project" value="UniProtKB-SubCell"/>
</dbReference>
<gene>
    <name evidence="10" type="ORF">MEDL_35572</name>
</gene>
<feature type="region of interest" description="Disordered" evidence="8">
    <location>
        <begin position="182"/>
        <end position="203"/>
    </location>
</feature>
<evidence type="ECO:0000256" key="4">
    <source>
        <dbReference type="ARBA" id="ARBA00022771"/>
    </source>
</evidence>
<feature type="compositionally biased region" description="Basic and acidic residues" evidence="8">
    <location>
        <begin position="110"/>
        <end position="131"/>
    </location>
</feature>
<reference evidence="10" key="1">
    <citation type="submission" date="2021-03" db="EMBL/GenBank/DDBJ databases">
        <authorList>
            <person name="Bekaert M."/>
        </authorList>
    </citation>
    <scope>NUCLEOTIDE SEQUENCE</scope>
</reference>
<evidence type="ECO:0000256" key="3">
    <source>
        <dbReference type="ARBA" id="ARBA00022737"/>
    </source>
</evidence>
<dbReference type="GO" id="GO:0000981">
    <property type="term" value="F:DNA-binding transcription factor activity, RNA polymerase II-specific"/>
    <property type="evidence" value="ECO:0007669"/>
    <property type="project" value="TreeGrafter"/>
</dbReference>
<dbReference type="OrthoDB" id="18440at2759"/>
<feature type="compositionally biased region" description="Basic and acidic residues" evidence="8">
    <location>
        <begin position="246"/>
        <end position="262"/>
    </location>
</feature>
<keyword evidence="4 7" id="KW-0863">Zinc-finger</keyword>
<feature type="region of interest" description="Disordered" evidence="8">
    <location>
        <begin position="219"/>
        <end position="317"/>
    </location>
</feature>
<evidence type="ECO:0000256" key="8">
    <source>
        <dbReference type="SAM" id="MobiDB-lite"/>
    </source>
</evidence>
<feature type="domain" description="C2H2-type" evidence="9">
    <location>
        <begin position="1192"/>
        <end position="1217"/>
    </location>
</feature>
<organism evidence="10 11">
    <name type="scientific">Mytilus edulis</name>
    <name type="common">Blue mussel</name>
    <dbReference type="NCBI Taxonomy" id="6550"/>
    <lineage>
        <taxon>Eukaryota</taxon>
        <taxon>Metazoa</taxon>
        <taxon>Spiralia</taxon>
        <taxon>Lophotrochozoa</taxon>
        <taxon>Mollusca</taxon>
        <taxon>Bivalvia</taxon>
        <taxon>Autobranchia</taxon>
        <taxon>Pteriomorphia</taxon>
        <taxon>Mytilida</taxon>
        <taxon>Mytiloidea</taxon>
        <taxon>Mytilidae</taxon>
        <taxon>Mytilinae</taxon>
        <taxon>Mytilus</taxon>
    </lineage>
</organism>
<keyword evidence="6" id="KW-0539">Nucleus</keyword>
<dbReference type="GO" id="GO:0008270">
    <property type="term" value="F:zinc ion binding"/>
    <property type="evidence" value="ECO:0007669"/>
    <property type="project" value="UniProtKB-KW"/>
</dbReference>
<feature type="region of interest" description="Disordered" evidence="8">
    <location>
        <begin position="109"/>
        <end position="162"/>
    </location>
</feature>
<dbReference type="SMART" id="SM00355">
    <property type="entry name" value="ZnF_C2H2"/>
    <property type="match status" value="11"/>
</dbReference>